<sequence length="117" mass="12500">MRRTLGVIRRRAEFSLGTRLAGRRQRQAARAWRGSSGAVPTHLVTSEGAAISVRRSLRPDAEGLRLRPAAPMAPTGARGAAHLVPRGRATGPNSEGEAEKTRRILGTDGGDKKIAKE</sequence>
<evidence type="ECO:0000313" key="1">
    <source>
        <dbReference type="EMBL" id="KAG0409838.1"/>
    </source>
</evidence>
<gene>
    <name evidence="1" type="ORF">HPB47_013048</name>
</gene>
<accession>A0AC60NRW2</accession>
<comment type="caution">
    <text evidence="1">The sequence shown here is derived from an EMBL/GenBank/DDBJ whole genome shotgun (WGS) entry which is preliminary data.</text>
</comment>
<dbReference type="EMBL" id="JABSTQ010011587">
    <property type="protein sequence ID" value="KAG0409838.1"/>
    <property type="molecule type" value="Genomic_DNA"/>
</dbReference>
<reference evidence="1 2" key="1">
    <citation type="journal article" date="2020" name="Cell">
        <title>Large-Scale Comparative Analyses of Tick Genomes Elucidate Their Genetic Diversity and Vector Capacities.</title>
        <authorList>
            <consortium name="Tick Genome and Microbiome Consortium (TIGMIC)"/>
            <person name="Jia N."/>
            <person name="Wang J."/>
            <person name="Shi W."/>
            <person name="Du L."/>
            <person name="Sun Y."/>
            <person name="Zhan W."/>
            <person name="Jiang J.F."/>
            <person name="Wang Q."/>
            <person name="Zhang B."/>
            <person name="Ji P."/>
            <person name="Bell-Sakyi L."/>
            <person name="Cui X.M."/>
            <person name="Yuan T.T."/>
            <person name="Jiang B.G."/>
            <person name="Yang W.F."/>
            <person name="Lam T.T."/>
            <person name="Chang Q.C."/>
            <person name="Ding S.J."/>
            <person name="Wang X.J."/>
            <person name="Zhu J.G."/>
            <person name="Ruan X.D."/>
            <person name="Zhao L."/>
            <person name="Wei J.T."/>
            <person name="Ye R.Z."/>
            <person name="Que T.C."/>
            <person name="Du C.H."/>
            <person name="Zhou Y.H."/>
            <person name="Cheng J.X."/>
            <person name="Dai P.F."/>
            <person name="Guo W.B."/>
            <person name="Han X.H."/>
            <person name="Huang E.J."/>
            <person name="Li L.F."/>
            <person name="Wei W."/>
            <person name="Gao Y.C."/>
            <person name="Liu J.Z."/>
            <person name="Shao H.Z."/>
            <person name="Wang X."/>
            <person name="Wang C.C."/>
            <person name="Yang T.C."/>
            <person name="Huo Q.B."/>
            <person name="Li W."/>
            <person name="Chen H.Y."/>
            <person name="Chen S.E."/>
            <person name="Zhou L.G."/>
            <person name="Ni X.B."/>
            <person name="Tian J.H."/>
            <person name="Sheng Y."/>
            <person name="Liu T."/>
            <person name="Pan Y.S."/>
            <person name="Xia L.Y."/>
            <person name="Li J."/>
            <person name="Zhao F."/>
            <person name="Cao W.C."/>
        </authorList>
    </citation>
    <scope>NUCLEOTIDE SEQUENCE [LARGE SCALE GENOMIC DNA]</scope>
    <source>
        <strain evidence="1">Iper-2018</strain>
    </source>
</reference>
<proteinExistence type="predicted"/>
<organism evidence="1 2">
    <name type="scientific">Ixodes persulcatus</name>
    <name type="common">Taiga tick</name>
    <dbReference type="NCBI Taxonomy" id="34615"/>
    <lineage>
        <taxon>Eukaryota</taxon>
        <taxon>Metazoa</taxon>
        <taxon>Ecdysozoa</taxon>
        <taxon>Arthropoda</taxon>
        <taxon>Chelicerata</taxon>
        <taxon>Arachnida</taxon>
        <taxon>Acari</taxon>
        <taxon>Parasitiformes</taxon>
        <taxon>Ixodida</taxon>
        <taxon>Ixodoidea</taxon>
        <taxon>Ixodidae</taxon>
        <taxon>Ixodinae</taxon>
        <taxon>Ixodes</taxon>
    </lineage>
</organism>
<keyword evidence="2" id="KW-1185">Reference proteome</keyword>
<dbReference type="Proteomes" id="UP000805193">
    <property type="component" value="Unassembled WGS sequence"/>
</dbReference>
<evidence type="ECO:0000313" key="2">
    <source>
        <dbReference type="Proteomes" id="UP000805193"/>
    </source>
</evidence>
<name>A0AC60NRW2_IXOPE</name>
<protein>
    <submittedName>
        <fullName evidence="1">Uncharacterized protein</fullName>
    </submittedName>
</protein>